<organism evidence="2 3">
    <name type="scientific">Vulgatibacter incomptus</name>
    <dbReference type="NCBI Taxonomy" id="1391653"/>
    <lineage>
        <taxon>Bacteria</taxon>
        <taxon>Pseudomonadati</taxon>
        <taxon>Myxococcota</taxon>
        <taxon>Myxococcia</taxon>
        <taxon>Myxococcales</taxon>
        <taxon>Cystobacterineae</taxon>
        <taxon>Vulgatibacteraceae</taxon>
        <taxon>Vulgatibacter</taxon>
    </lineage>
</organism>
<dbReference type="InterPro" id="IPR011017">
    <property type="entry name" value="TRASH_dom"/>
</dbReference>
<dbReference type="EMBL" id="CP012332">
    <property type="protein sequence ID" value="AKU89899.1"/>
    <property type="molecule type" value="Genomic_DNA"/>
</dbReference>
<dbReference type="GO" id="GO:0016491">
    <property type="term" value="F:oxidoreductase activity"/>
    <property type="evidence" value="ECO:0007669"/>
    <property type="project" value="InterPro"/>
</dbReference>
<dbReference type="STRING" id="1391653.AKJ08_0286"/>
<accession>A0A0K1P9V5</accession>
<keyword evidence="3" id="KW-1185">Reference proteome</keyword>
<dbReference type="SUPFAM" id="SSF47240">
    <property type="entry name" value="Ferritin-like"/>
    <property type="match status" value="1"/>
</dbReference>
<evidence type="ECO:0000259" key="1">
    <source>
        <dbReference type="SMART" id="SM00746"/>
    </source>
</evidence>
<dbReference type="KEGG" id="vin:AKJ08_0286"/>
<name>A0A0K1P9V5_9BACT</name>
<sequence>MLYDPICGRKVSAGSSGVICVEYKKRKYYFCSEGCRASFQREAERIRLHELARVGALLSSGKVRWGMA</sequence>
<dbReference type="InterPro" id="IPR012348">
    <property type="entry name" value="RNR-like"/>
</dbReference>
<reference evidence="2 3" key="1">
    <citation type="submission" date="2015-08" db="EMBL/GenBank/DDBJ databases">
        <authorList>
            <person name="Babu N.S."/>
            <person name="Beckwith C.J."/>
            <person name="Beseler K.G."/>
            <person name="Brison A."/>
            <person name="Carone J.V."/>
            <person name="Caskin T.P."/>
            <person name="Diamond M."/>
            <person name="Durham M.E."/>
            <person name="Foxe J.M."/>
            <person name="Go M."/>
            <person name="Henderson B.A."/>
            <person name="Jones I.B."/>
            <person name="McGettigan J.A."/>
            <person name="Micheletti S.J."/>
            <person name="Nasrallah M.E."/>
            <person name="Ortiz D."/>
            <person name="Piller C.R."/>
            <person name="Privatt S.R."/>
            <person name="Schneider S.L."/>
            <person name="Sharp S."/>
            <person name="Smith T.C."/>
            <person name="Stanton J.D."/>
            <person name="Ullery H.E."/>
            <person name="Wilson R.J."/>
            <person name="Serrano M.G."/>
            <person name="Buck G."/>
            <person name="Lee V."/>
            <person name="Wang Y."/>
            <person name="Carvalho R."/>
            <person name="Voegtly L."/>
            <person name="Shi R."/>
            <person name="Duckworth R."/>
            <person name="Johnson A."/>
            <person name="Loviza R."/>
            <person name="Walstead R."/>
            <person name="Shah Z."/>
            <person name="Kiflezghi M."/>
            <person name="Wade K."/>
            <person name="Ball S.L."/>
            <person name="Bradley K.W."/>
            <person name="Asai D.J."/>
            <person name="Bowman C.A."/>
            <person name="Russell D.A."/>
            <person name="Pope W.H."/>
            <person name="Jacobs-Sera D."/>
            <person name="Hendrix R.W."/>
            <person name="Hatfull G.F."/>
        </authorList>
    </citation>
    <scope>NUCLEOTIDE SEQUENCE [LARGE SCALE GENOMIC DNA]</scope>
    <source>
        <strain evidence="2 3">DSM 27710</strain>
    </source>
</reference>
<dbReference type="InterPro" id="IPR009078">
    <property type="entry name" value="Ferritin-like_SF"/>
</dbReference>
<feature type="domain" description="TRASH" evidence="1">
    <location>
        <begin position="4"/>
        <end position="43"/>
    </location>
</feature>
<protein>
    <recommendedName>
        <fullName evidence="1">TRASH domain-containing protein</fullName>
    </recommendedName>
</protein>
<dbReference type="SMART" id="SM00746">
    <property type="entry name" value="TRASH"/>
    <property type="match status" value="1"/>
</dbReference>
<gene>
    <name evidence="2" type="ORF">AKJ08_0286</name>
</gene>
<dbReference type="RefSeq" id="WP_050727392.1">
    <property type="nucleotide sequence ID" value="NZ_CP012332.1"/>
</dbReference>
<evidence type="ECO:0000313" key="3">
    <source>
        <dbReference type="Proteomes" id="UP000055590"/>
    </source>
</evidence>
<dbReference type="AlphaFoldDB" id="A0A0K1P9V5"/>
<dbReference type="Gene3D" id="1.10.620.20">
    <property type="entry name" value="Ribonucleotide Reductase, subunit A"/>
    <property type="match status" value="1"/>
</dbReference>
<evidence type="ECO:0000313" key="2">
    <source>
        <dbReference type="EMBL" id="AKU89899.1"/>
    </source>
</evidence>
<proteinExistence type="predicted"/>
<dbReference type="Proteomes" id="UP000055590">
    <property type="component" value="Chromosome"/>
</dbReference>